<dbReference type="Proteomes" id="UP000289482">
    <property type="component" value="Unassembled WGS sequence"/>
</dbReference>
<dbReference type="AlphaFoldDB" id="A0A4Q1R0G5"/>
<comment type="caution">
    <text evidence="2">The sequence shown here is derived from an EMBL/GenBank/DDBJ whole genome shotgun (WGS) entry which is preliminary data.</text>
</comment>
<gene>
    <name evidence="2" type="ORF">EST54_16855</name>
</gene>
<accession>A0A4Q1R0G5</accession>
<dbReference type="RefSeq" id="WP_129248458.1">
    <property type="nucleotide sequence ID" value="NZ_JABZEL010000008.1"/>
</dbReference>
<sequence>MKRHPFEPARLIAGLAALTVGVGYGLDALGLWQAPGLWLFLALPVGLALSGIAAAWTSSRRHRTPPTDPPPVTPS</sequence>
<evidence type="ECO:0000313" key="3">
    <source>
        <dbReference type="Proteomes" id="UP000289482"/>
    </source>
</evidence>
<dbReference type="GeneID" id="95779627"/>
<evidence type="ECO:0000313" key="2">
    <source>
        <dbReference type="EMBL" id="RXS65931.1"/>
    </source>
</evidence>
<protein>
    <submittedName>
        <fullName evidence="2">Uncharacterized protein</fullName>
    </submittedName>
</protein>
<feature type="transmembrane region" description="Helical" evidence="1">
    <location>
        <begin position="12"/>
        <end position="32"/>
    </location>
</feature>
<keyword evidence="3" id="KW-1185">Reference proteome</keyword>
<evidence type="ECO:0000256" key="1">
    <source>
        <dbReference type="SAM" id="Phobius"/>
    </source>
</evidence>
<organism evidence="2 3">
    <name type="scientific">Streptomyces sioyaensis</name>
    <dbReference type="NCBI Taxonomy" id="67364"/>
    <lineage>
        <taxon>Bacteria</taxon>
        <taxon>Bacillati</taxon>
        <taxon>Actinomycetota</taxon>
        <taxon>Actinomycetes</taxon>
        <taxon>Kitasatosporales</taxon>
        <taxon>Streptomycetaceae</taxon>
        <taxon>Streptomyces</taxon>
    </lineage>
</organism>
<keyword evidence="1" id="KW-0812">Transmembrane</keyword>
<keyword evidence="1" id="KW-1133">Transmembrane helix</keyword>
<reference evidence="2 3" key="1">
    <citation type="submission" date="2019-01" db="EMBL/GenBank/DDBJ databases">
        <title>Draft genome sequences of the type strain Streptomyces sioyaensis DSM 40032 and its novel strain, TM32, a thermotolerant antibiotics-producing actinobacterium.</title>
        <authorList>
            <person name="Nakaew N."/>
            <person name="Lumyong S."/>
            <person name="Sloan W.T."/>
            <person name="Sungthong R."/>
        </authorList>
    </citation>
    <scope>NUCLEOTIDE SEQUENCE [LARGE SCALE GENOMIC DNA]</scope>
    <source>
        <strain evidence="2 3">DSM 40032</strain>
    </source>
</reference>
<keyword evidence="1" id="KW-0472">Membrane</keyword>
<feature type="transmembrane region" description="Helical" evidence="1">
    <location>
        <begin position="38"/>
        <end position="56"/>
    </location>
</feature>
<name>A0A4Q1R0G5_9ACTN</name>
<dbReference type="EMBL" id="SDIF01000043">
    <property type="protein sequence ID" value="RXS65931.1"/>
    <property type="molecule type" value="Genomic_DNA"/>
</dbReference>
<proteinExistence type="predicted"/>